<evidence type="ECO:0000256" key="1">
    <source>
        <dbReference type="SAM" id="Phobius"/>
    </source>
</evidence>
<feature type="transmembrane region" description="Helical" evidence="1">
    <location>
        <begin position="90"/>
        <end position="109"/>
    </location>
</feature>
<accession>A0ABV1J5I5</accession>
<gene>
    <name evidence="2" type="ORF">AAA081_03935</name>
</gene>
<dbReference type="Pfam" id="PF05437">
    <property type="entry name" value="AzlD"/>
    <property type="match status" value="1"/>
</dbReference>
<organism evidence="2 3">
    <name type="scientific">Aedoeadaptatus acetigenes</name>
    <dbReference type="NCBI Taxonomy" id="2981723"/>
    <lineage>
        <taxon>Bacteria</taxon>
        <taxon>Bacillati</taxon>
        <taxon>Bacillota</taxon>
        <taxon>Tissierellia</taxon>
        <taxon>Tissierellales</taxon>
        <taxon>Peptoniphilaceae</taxon>
        <taxon>Aedoeadaptatus</taxon>
    </lineage>
</organism>
<feature type="transmembrane region" description="Helical" evidence="1">
    <location>
        <begin position="41"/>
        <end position="61"/>
    </location>
</feature>
<keyword evidence="1" id="KW-0812">Transmembrane</keyword>
<feature type="transmembrane region" description="Helical" evidence="1">
    <location>
        <begin position="67"/>
        <end position="85"/>
    </location>
</feature>
<dbReference type="RefSeq" id="WP_349053777.1">
    <property type="nucleotide sequence ID" value="NZ_JBBNPS010000007.1"/>
</dbReference>
<proteinExistence type="predicted"/>
<reference evidence="2 3" key="1">
    <citation type="submission" date="2024-04" db="EMBL/GenBank/DDBJ databases">
        <title>Human intestinal bacterial collection.</title>
        <authorList>
            <person name="Pauvert C."/>
            <person name="Hitch T.C.A."/>
            <person name="Clavel T."/>
        </authorList>
    </citation>
    <scope>NUCLEOTIDE SEQUENCE [LARGE SCALE GENOMIC DNA]</scope>
    <source>
        <strain evidence="2 3">CLA-SR-H026</strain>
    </source>
</reference>
<dbReference type="PIRSF" id="PIRSF003203">
    <property type="entry name" value="AzlD"/>
    <property type="match status" value="1"/>
</dbReference>
<sequence length="110" mass="12371">MSTKEVYIAIAIAVAITFFIRMFPLFFFSNRDTIPKIVKDLGVLLPYSMMGLLIIYCLRSMRFDSLAGFVPLTVASLVTAGSYLWKRKSILSIVLGTAVYMFLIQQVFVG</sequence>
<keyword evidence="1" id="KW-0472">Membrane</keyword>
<dbReference type="EMBL" id="JBBNPS010000007">
    <property type="protein sequence ID" value="MEQ3353451.1"/>
    <property type="molecule type" value="Genomic_DNA"/>
</dbReference>
<comment type="caution">
    <text evidence="2">The sequence shown here is derived from an EMBL/GenBank/DDBJ whole genome shotgun (WGS) entry which is preliminary data.</text>
</comment>
<protein>
    <submittedName>
        <fullName evidence="2">AzlD domain-containing protein</fullName>
    </submittedName>
</protein>
<dbReference type="InterPro" id="IPR008407">
    <property type="entry name" value="Brnchd-chn_aa_trnsp_AzlD"/>
</dbReference>
<name>A0ABV1J5I5_9FIRM</name>
<feature type="transmembrane region" description="Helical" evidence="1">
    <location>
        <begin position="6"/>
        <end position="29"/>
    </location>
</feature>
<evidence type="ECO:0000313" key="2">
    <source>
        <dbReference type="EMBL" id="MEQ3353451.1"/>
    </source>
</evidence>
<keyword evidence="1" id="KW-1133">Transmembrane helix</keyword>
<dbReference type="Proteomes" id="UP001481872">
    <property type="component" value="Unassembled WGS sequence"/>
</dbReference>
<evidence type="ECO:0000313" key="3">
    <source>
        <dbReference type="Proteomes" id="UP001481872"/>
    </source>
</evidence>
<keyword evidence="3" id="KW-1185">Reference proteome</keyword>